<gene>
    <name evidence="2" type="ORF">QWY20_11870</name>
</gene>
<protein>
    <submittedName>
        <fullName evidence="2">Uncharacterized protein</fullName>
    </submittedName>
</protein>
<keyword evidence="1" id="KW-0472">Membrane</keyword>
<evidence type="ECO:0000313" key="2">
    <source>
        <dbReference type="EMBL" id="MEE2002150.1"/>
    </source>
</evidence>
<dbReference type="Proteomes" id="UP001336314">
    <property type="component" value="Unassembled WGS sequence"/>
</dbReference>
<keyword evidence="3" id="KW-1185">Reference proteome</keyword>
<dbReference type="RefSeq" id="WP_330129224.1">
    <property type="nucleotide sequence ID" value="NZ_JAUHLI010000011.1"/>
</dbReference>
<evidence type="ECO:0000256" key="1">
    <source>
        <dbReference type="SAM" id="Phobius"/>
    </source>
</evidence>
<name>A0ABU7J8C8_9GAMM</name>
<proteinExistence type="predicted"/>
<comment type="caution">
    <text evidence="2">The sequence shown here is derived from an EMBL/GenBank/DDBJ whole genome shotgun (WGS) entry which is preliminary data.</text>
</comment>
<dbReference type="EMBL" id="JAUHLI010000011">
    <property type="protein sequence ID" value="MEE2002150.1"/>
    <property type="molecule type" value="Genomic_DNA"/>
</dbReference>
<keyword evidence="1" id="KW-1133">Transmembrane helix</keyword>
<evidence type="ECO:0000313" key="3">
    <source>
        <dbReference type="Proteomes" id="UP001336314"/>
    </source>
</evidence>
<organism evidence="2 3">
    <name type="scientific">Alkalimonas cellulosilytica</name>
    <dbReference type="NCBI Taxonomy" id="3058395"/>
    <lineage>
        <taxon>Bacteria</taxon>
        <taxon>Pseudomonadati</taxon>
        <taxon>Pseudomonadota</taxon>
        <taxon>Gammaproteobacteria</taxon>
        <taxon>Alkalimonas</taxon>
    </lineage>
</organism>
<accession>A0ABU7J8C8</accession>
<reference evidence="2 3" key="1">
    <citation type="submission" date="2023-07" db="EMBL/GenBank/DDBJ databases">
        <title>Alkalimonas sp., MEB108 novel, alkaliphilic bacterium isolated from Lonar Lake, India.</title>
        <authorList>
            <person name="Joshi A."/>
            <person name="Thite S."/>
        </authorList>
    </citation>
    <scope>NUCLEOTIDE SEQUENCE [LARGE SCALE GENOMIC DNA]</scope>
    <source>
        <strain evidence="2 3">MEB108</strain>
    </source>
</reference>
<keyword evidence="1" id="KW-0812">Transmembrane</keyword>
<feature type="transmembrane region" description="Helical" evidence="1">
    <location>
        <begin position="6"/>
        <end position="26"/>
    </location>
</feature>
<sequence length="74" mass="8391">MITHKQSRIALVASSFIVLLIIVLLMRQGDGRMQQETTGHALAPCCMEPEAGLFARWYLQCDPAAYHTDWQLLM</sequence>